<dbReference type="AlphaFoldDB" id="A0A8S1L1L4"/>
<keyword evidence="7" id="KW-1185">Reference proteome</keyword>
<dbReference type="GO" id="GO:0005737">
    <property type="term" value="C:cytoplasm"/>
    <property type="evidence" value="ECO:0007669"/>
    <property type="project" value="TreeGrafter"/>
</dbReference>
<evidence type="ECO:0000256" key="3">
    <source>
        <dbReference type="ARBA" id="ARBA00022833"/>
    </source>
</evidence>
<evidence type="ECO:0000313" key="6">
    <source>
        <dbReference type="EMBL" id="CAD8061830.1"/>
    </source>
</evidence>
<reference evidence="6" key="1">
    <citation type="submission" date="2021-01" db="EMBL/GenBank/DDBJ databases">
        <authorList>
            <consortium name="Genoscope - CEA"/>
            <person name="William W."/>
        </authorList>
    </citation>
    <scope>NUCLEOTIDE SEQUENCE</scope>
</reference>
<keyword evidence="2 4" id="KW-0863">Zinc-finger</keyword>
<dbReference type="OMA" id="QHEAIVC"/>
<keyword evidence="3" id="KW-0862">Zinc</keyword>
<gene>
    <name evidence="6" type="ORF">PPRIM_AZ9-3.1.T0320193</name>
</gene>
<dbReference type="InterPro" id="IPR052298">
    <property type="entry name" value="ZMYND10"/>
</dbReference>
<keyword evidence="1" id="KW-0479">Metal-binding</keyword>
<dbReference type="Proteomes" id="UP000688137">
    <property type="component" value="Unassembled WGS sequence"/>
</dbReference>
<sequence>MNIQLSDILTAYEAEHYIESLQIFEITELGCKKWFAQDEVLQKLNFQAHINAITRSDEFIMEAFCTFDKIKPLIYDLIMTEMWKQYVFPYLKSHFTELSSIRSYTVLQHEAIVCNLLQICLFHRTSIEASEGYILEVVDYCNRKLTALLQKPPAKRIEKKSIEYYKNRTKEDEIDEQFQNVEFQIQMMCLSIIRFITDHIKHLPINILHQIIVENDFFFLLVPLIEEKPWLRINHNNEREVFEQSKWITLNKEDYSKLPKIEAQLWITIYNLFMDPESRRKYELNDFKKSNLLRLRKFMNELLLDQIPQLVDMLRSLEELSLMQVQTQSKNTIVVQQLPELRMAICKDKNWSSIAQKQKEEYFQINDPSIKEDIKRMAELYSNTVFEGIIDGFKCEKCTKEATKRCSRCKQVWYCSKDCQVGDWPKHKLNCQITTTQKQEDSKQIDKQSDKLLDQID</sequence>
<protein>
    <recommendedName>
        <fullName evidence="5">MYND-type domain-containing protein</fullName>
    </recommendedName>
</protein>
<dbReference type="EMBL" id="CAJJDM010000031">
    <property type="protein sequence ID" value="CAD8061830.1"/>
    <property type="molecule type" value="Genomic_DNA"/>
</dbReference>
<dbReference type="GO" id="GO:0008270">
    <property type="term" value="F:zinc ion binding"/>
    <property type="evidence" value="ECO:0007669"/>
    <property type="project" value="UniProtKB-KW"/>
</dbReference>
<accession>A0A8S1L1L4</accession>
<dbReference type="PANTHER" id="PTHR13244">
    <property type="entry name" value="ZINC FINGER MYND DOMAIN CONTAINING PROTEIN 10"/>
    <property type="match status" value="1"/>
</dbReference>
<dbReference type="PANTHER" id="PTHR13244:SF7">
    <property type="entry name" value="ZINC FINGER MYND DOMAIN-CONTAINING PROTEIN 10"/>
    <property type="match status" value="1"/>
</dbReference>
<evidence type="ECO:0000256" key="4">
    <source>
        <dbReference type="PROSITE-ProRule" id="PRU00134"/>
    </source>
</evidence>
<dbReference type="InterPro" id="IPR002893">
    <property type="entry name" value="Znf_MYND"/>
</dbReference>
<dbReference type="PROSITE" id="PS50865">
    <property type="entry name" value="ZF_MYND_2"/>
    <property type="match status" value="1"/>
</dbReference>
<comment type="caution">
    <text evidence="6">The sequence shown here is derived from an EMBL/GenBank/DDBJ whole genome shotgun (WGS) entry which is preliminary data.</text>
</comment>
<proteinExistence type="predicted"/>
<feature type="domain" description="MYND-type" evidence="5">
    <location>
        <begin position="395"/>
        <end position="431"/>
    </location>
</feature>
<evidence type="ECO:0000259" key="5">
    <source>
        <dbReference type="PROSITE" id="PS50865"/>
    </source>
</evidence>
<name>A0A8S1L1L4_PARPR</name>
<organism evidence="6 7">
    <name type="scientific">Paramecium primaurelia</name>
    <dbReference type="NCBI Taxonomy" id="5886"/>
    <lineage>
        <taxon>Eukaryota</taxon>
        <taxon>Sar</taxon>
        <taxon>Alveolata</taxon>
        <taxon>Ciliophora</taxon>
        <taxon>Intramacronucleata</taxon>
        <taxon>Oligohymenophorea</taxon>
        <taxon>Peniculida</taxon>
        <taxon>Parameciidae</taxon>
        <taxon>Paramecium</taxon>
    </lineage>
</organism>
<evidence type="ECO:0000256" key="2">
    <source>
        <dbReference type="ARBA" id="ARBA00022771"/>
    </source>
</evidence>
<evidence type="ECO:0000256" key="1">
    <source>
        <dbReference type="ARBA" id="ARBA00022723"/>
    </source>
</evidence>
<dbReference type="PROSITE" id="PS01360">
    <property type="entry name" value="ZF_MYND_1"/>
    <property type="match status" value="1"/>
</dbReference>
<evidence type="ECO:0000313" key="7">
    <source>
        <dbReference type="Proteomes" id="UP000688137"/>
    </source>
</evidence>
<dbReference type="Pfam" id="PF01753">
    <property type="entry name" value="zf-MYND"/>
    <property type="match status" value="1"/>
</dbReference>